<evidence type="ECO:0000313" key="2">
    <source>
        <dbReference type="Proteomes" id="UP001172102"/>
    </source>
</evidence>
<organism evidence="1 2">
    <name type="scientific">Lasiosphaeris hirsuta</name>
    <dbReference type="NCBI Taxonomy" id="260670"/>
    <lineage>
        <taxon>Eukaryota</taxon>
        <taxon>Fungi</taxon>
        <taxon>Dikarya</taxon>
        <taxon>Ascomycota</taxon>
        <taxon>Pezizomycotina</taxon>
        <taxon>Sordariomycetes</taxon>
        <taxon>Sordariomycetidae</taxon>
        <taxon>Sordariales</taxon>
        <taxon>Lasiosphaeriaceae</taxon>
        <taxon>Lasiosphaeris</taxon>
    </lineage>
</organism>
<name>A0AA40DPX1_9PEZI</name>
<accession>A0AA40DPX1</accession>
<proteinExistence type="predicted"/>
<evidence type="ECO:0000313" key="1">
    <source>
        <dbReference type="EMBL" id="KAK0711739.1"/>
    </source>
</evidence>
<reference evidence="1" key="1">
    <citation type="submission" date="2023-06" db="EMBL/GenBank/DDBJ databases">
        <title>Genome-scale phylogeny and comparative genomics of the fungal order Sordariales.</title>
        <authorList>
            <consortium name="Lawrence Berkeley National Laboratory"/>
            <person name="Hensen N."/>
            <person name="Bonometti L."/>
            <person name="Westerberg I."/>
            <person name="Brannstrom I.O."/>
            <person name="Guillou S."/>
            <person name="Cros-Aarteil S."/>
            <person name="Calhoun S."/>
            <person name="Haridas S."/>
            <person name="Kuo A."/>
            <person name="Mondo S."/>
            <person name="Pangilinan J."/>
            <person name="Riley R."/>
            <person name="Labutti K."/>
            <person name="Andreopoulos B."/>
            <person name="Lipzen A."/>
            <person name="Chen C."/>
            <person name="Yanf M."/>
            <person name="Daum C."/>
            <person name="Ng V."/>
            <person name="Clum A."/>
            <person name="Steindorff A."/>
            <person name="Ohm R."/>
            <person name="Martin F."/>
            <person name="Silar P."/>
            <person name="Natvig D."/>
            <person name="Lalanne C."/>
            <person name="Gautier V."/>
            <person name="Ament-Velasquez S.L."/>
            <person name="Kruys A."/>
            <person name="Hutchinson M.I."/>
            <person name="Powell A.J."/>
            <person name="Barry K."/>
            <person name="Miller A.N."/>
            <person name="Grigoriev I.V."/>
            <person name="Debuchy R."/>
            <person name="Gladieux P."/>
            <person name="Thoren M.H."/>
            <person name="Johannesson H."/>
        </authorList>
    </citation>
    <scope>NUCLEOTIDE SEQUENCE</scope>
    <source>
        <strain evidence="1">SMH4607-1</strain>
    </source>
</reference>
<sequence>MPWVGNLIHRMPSLALGSPPSIVRSAACQPPGIPPKHTPTTEWTRSFTALAIVTESAFTIGCALKVARFRMNG</sequence>
<comment type="caution">
    <text evidence="1">The sequence shown here is derived from an EMBL/GenBank/DDBJ whole genome shotgun (WGS) entry which is preliminary data.</text>
</comment>
<dbReference type="Proteomes" id="UP001172102">
    <property type="component" value="Unassembled WGS sequence"/>
</dbReference>
<keyword evidence="2" id="KW-1185">Reference proteome</keyword>
<dbReference type="AlphaFoldDB" id="A0AA40DPX1"/>
<gene>
    <name evidence="1" type="ORF">B0H67DRAFT_586196</name>
</gene>
<protein>
    <submittedName>
        <fullName evidence="1">Uncharacterized protein</fullName>
    </submittedName>
</protein>
<dbReference type="EMBL" id="JAUKUA010000005">
    <property type="protein sequence ID" value="KAK0711739.1"/>
    <property type="molecule type" value="Genomic_DNA"/>
</dbReference>